<sequence>MFGLGILVALGRRLVGATLADTGLLPSGYYRHLALAALEGEDFPQALHWLPFAQDPVLTQLLILRLRLLAQKHEEQRRALVELLGQSPSENVRERGQTLLDQELRALELLGAYERQALGLLREGPRERVFPDPYLRK</sequence>
<reference evidence="1" key="1">
    <citation type="journal article" date="2020" name="mSystems">
        <title>Genome- and Community-Level Interaction Insights into Carbon Utilization and Element Cycling Functions of Hydrothermarchaeota in Hydrothermal Sediment.</title>
        <authorList>
            <person name="Zhou Z."/>
            <person name="Liu Y."/>
            <person name="Xu W."/>
            <person name="Pan J."/>
            <person name="Luo Z.H."/>
            <person name="Li M."/>
        </authorList>
    </citation>
    <scope>NUCLEOTIDE SEQUENCE [LARGE SCALE GENOMIC DNA]</scope>
    <source>
        <strain evidence="1">SpSt-897</strain>
    </source>
</reference>
<dbReference type="EMBL" id="DTMF01000304">
    <property type="protein sequence ID" value="HGF35175.1"/>
    <property type="molecule type" value="Genomic_DNA"/>
</dbReference>
<protein>
    <submittedName>
        <fullName evidence="1">Uncharacterized protein</fullName>
    </submittedName>
</protein>
<gene>
    <name evidence="1" type="ORF">ENW96_12485</name>
</gene>
<comment type="caution">
    <text evidence="1">The sequence shown here is derived from an EMBL/GenBank/DDBJ whole genome shotgun (WGS) entry which is preliminary data.</text>
</comment>
<dbReference type="AlphaFoldDB" id="A0A7C3V6N1"/>
<name>A0A7C3V6N1_9BACT</name>
<organism evidence="1">
    <name type="scientific">Desulfobacca acetoxidans</name>
    <dbReference type="NCBI Taxonomy" id="60893"/>
    <lineage>
        <taxon>Bacteria</taxon>
        <taxon>Pseudomonadati</taxon>
        <taxon>Thermodesulfobacteriota</taxon>
        <taxon>Desulfobaccia</taxon>
        <taxon>Desulfobaccales</taxon>
        <taxon>Desulfobaccaceae</taxon>
        <taxon>Desulfobacca</taxon>
    </lineage>
</organism>
<proteinExistence type="predicted"/>
<evidence type="ECO:0000313" key="1">
    <source>
        <dbReference type="EMBL" id="HGF35175.1"/>
    </source>
</evidence>
<accession>A0A7C3V6N1</accession>